<keyword evidence="3 6" id="KW-1133">Transmembrane helix</keyword>
<feature type="transmembrane region" description="Helical" evidence="6">
    <location>
        <begin position="144"/>
        <end position="163"/>
    </location>
</feature>
<feature type="transmembrane region" description="Helical" evidence="6">
    <location>
        <begin position="200"/>
        <end position="222"/>
    </location>
</feature>
<keyword evidence="2 6" id="KW-0812">Transmembrane</keyword>
<feature type="transmembrane region" description="Helical" evidence="6">
    <location>
        <begin position="262"/>
        <end position="282"/>
    </location>
</feature>
<sequence>MCSVRTFQMLPPRWAGYAGAYGIGGVVSPLFATVMMSRGVRWSWFYTIMLALSVANLVFPGWVFNNFQQNDITPSQQTETHSTNPSNDDDNSRTTQGSILSMAIKNRTTLLGSLFIFAYQGAEVSISGWVVSFLIAYRKSDPSHLGYVSAGFWAGITLGRFLLVYPSHQYGEKIAVNLMAVGAIAFQLMAWFIPNTVGDAVSVAILGVVLDAVYPCSMAVFVKLLPGKIQIADLSFIGAVGSSGGAFFPFLTGLLAQNVGTMVLHPICIGLYGAMVTSWLCLPRILILEEL</sequence>
<dbReference type="AlphaFoldDB" id="A0A093W2Y1"/>
<feature type="transmembrane region" description="Helical" evidence="6">
    <location>
        <begin position="44"/>
        <end position="64"/>
    </location>
</feature>
<evidence type="ECO:0000256" key="4">
    <source>
        <dbReference type="ARBA" id="ARBA00023136"/>
    </source>
</evidence>
<dbReference type="GO" id="GO:0016020">
    <property type="term" value="C:membrane"/>
    <property type="evidence" value="ECO:0007669"/>
    <property type="project" value="UniProtKB-SubCell"/>
</dbReference>
<evidence type="ECO:0000256" key="3">
    <source>
        <dbReference type="ARBA" id="ARBA00022989"/>
    </source>
</evidence>
<feature type="transmembrane region" description="Helical" evidence="6">
    <location>
        <begin position="234"/>
        <end position="256"/>
    </location>
</feature>
<comment type="caution">
    <text evidence="7">The sequence shown here is derived from an EMBL/GenBank/DDBJ whole genome shotgun (WGS) entry which is preliminary data.</text>
</comment>
<evidence type="ECO:0000256" key="2">
    <source>
        <dbReference type="ARBA" id="ARBA00022692"/>
    </source>
</evidence>
<evidence type="ECO:0000256" key="6">
    <source>
        <dbReference type="SAM" id="Phobius"/>
    </source>
</evidence>
<dbReference type="InterPro" id="IPR011701">
    <property type="entry name" value="MFS"/>
</dbReference>
<dbReference type="FunFam" id="1.20.1250.20:FF:000286">
    <property type="entry name" value="MFS efflux transporter"/>
    <property type="match status" value="1"/>
</dbReference>
<feature type="transmembrane region" description="Helical" evidence="6">
    <location>
        <begin position="110"/>
        <end position="138"/>
    </location>
</feature>
<comment type="subcellular location">
    <subcellularLocation>
        <location evidence="1">Membrane</location>
        <topology evidence="1">Multi-pass membrane protein</topology>
    </subcellularLocation>
</comment>
<dbReference type="PANTHER" id="PTHR23514:SF6">
    <property type="entry name" value="MAJOR FACILITATOR SUPERFAMILY (MFS) PROFILE DOMAIN-CONTAINING PROTEIN"/>
    <property type="match status" value="1"/>
</dbReference>
<feature type="transmembrane region" description="Helical" evidence="6">
    <location>
        <begin position="14"/>
        <end position="32"/>
    </location>
</feature>
<dbReference type="PANTHER" id="PTHR23514">
    <property type="entry name" value="BYPASS OF STOP CODON PROTEIN 6"/>
    <property type="match status" value="1"/>
</dbReference>
<reference evidence="7" key="1">
    <citation type="journal article" date="2014" name="PLoS Genet.">
        <title>Signature Gene Expression Reveals Novel Clues to the Molecular Mechanisms of Dimorphic Transition in Penicillium marneffei.</title>
        <authorList>
            <person name="Yang E."/>
            <person name="Wang G."/>
            <person name="Cai J."/>
            <person name="Woo P.C."/>
            <person name="Lau S.K."/>
            <person name="Yuen K.-Y."/>
            <person name="Chow W.-N."/>
            <person name="Lin X."/>
        </authorList>
    </citation>
    <scope>NUCLEOTIDE SEQUENCE [LARGE SCALE GENOMIC DNA]</scope>
    <source>
        <strain evidence="7">PM1</strain>
    </source>
</reference>
<evidence type="ECO:0000313" key="7">
    <source>
        <dbReference type="EMBL" id="KFX53231.1"/>
    </source>
</evidence>
<dbReference type="EMBL" id="JPOX01000001">
    <property type="protein sequence ID" value="KFX53231.1"/>
    <property type="molecule type" value="Genomic_DNA"/>
</dbReference>
<dbReference type="HOGENOM" id="CLU_021993_3_2_1"/>
<keyword evidence="4 6" id="KW-0472">Membrane</keyword>
<proteinExistence type="predicted"/>
<dbReference type="InterPro" id="IPR051788">
    <property type="entry name" value="MFS_Transporter"/>
</dbReference>
<dbReference type="Pfam" id="PF07690">
    <property type="entry name" value="MFS_1"/>
    <property type="match status" value="1"/>
</dbReference>
<dbReference type="Gene3D" id="1.20.1250.20">
    <property type="entry name" value="MFS general substrate transporter like domains"/>
    <property type="match status" value="1"/>
</dbReference>
<name>A0A093W2Y1_TALMA</name>
<dbReference type="GO" id="GO:0022857">
    <property type="term" value="F:transmembrane transporter activity"/>
    <property type="evidence" value="ECO:0007669"/>
    <property type="project" value="InterPro"/>
</dbReference>
<feature type="compositionally biased region" description="Polar residues" evidence="5">
    <location>
        <begin position="74"/>
        <end position="86"/>
    </location>
</feature>
<gene>
    <name evidence="7" type="ORF">GQ26_0010890</name>
</gene>
<feature type="region of interest" description="Disordered" evidence="5">
    <location>
        <begin position="74"/>
        <end position="94"/>
    </location>
</feature>
<evidence type="ECO:0000256" key="5">
    <source>
        <dbReference type="SAM" id="MobiDB-lite"/>
    </source>
</evidence>
<dbReference type="eggNOG" id="ENOG502QSZ7">
    <property type="taxonomic scope" value="Eukaryota"/>
</dbReference>
<feature type="transmembrane region" description="Helical" evidence="6">
    <location>
        <begin position="175"/>
        <end position="194"/>
    </location>
</feature>
<evidence type="ECO:0000256" key="1">
    <source>
        <dbReference type="ARBA" id="ARBA00004141"/>
    </source>
</evidence>
<dbReference type="InterPro" id="IPR036259">
    <property type="entry name" value="MFS_trans_sf"/>
</dbReference>
<protein>
    <submittedName>
        <fullName evidence="7">Bypass of stop codon protein 6</fullName>
    </submittedName>
</protein>
<organism evidence="7">
    <name type="scientific">Talaromyces marneffei PM1</name>
    <dbReference type="NCBI Taxonomy" id="1077442"/>
    <lineage>
        <taxon>Eukaryota</taxon>
        <taxon>Fungi</taxon>
        <taxon>Dikarya</taxon>
        <taxon>Ascomycota</taxon>
        <taxon>Pezizomycotina</taxon>
        <taxon>Eurotiomycetes</taxon>
        <taxon>Eurotiomycetidae</taxon>
        <taxon>Eurotiales</taxon>
        <taxon>Trichocomaceae</taxon>
        <taxon>Talaromyces</taxon>
        <taxon>Talaromyces sect. Talaromyces</taxon>
    </lineage>
</organism>
<dbReference type="SUPFAM" id="SSF103473">
    <property type="entry name" value="MFS general substrate transporter"/>
    <property type="match status" value="1"/>
</dbReference>
<accession>A0A093W2Y1</accession>